<dbReference type="Gene3D" id="3.90.25.10">
    <property type="entry name" value="UDP-galactose 4-epimerase, domain 1"/>
    <property type="match status" value="1"/>
</dbReference>
<feature type="domain" description="NAD-dependent epimerase/dehydratase" evidence="2">
    <location>
        <begin position="3"/>
        <end position="190"/>
    </location>
</feature>
<dbReference type="InterPro" id="IPR001509">
    <property type="entry name" value="Epimerase_deHydtase"/>
</dbReference>
<comment type="similarity">
    <text evidence="1">Belongs to the NAD(P)-dependent epimerase/dehydratase family.</text>
</comment>
<dbReference type="AlphaFoldDB" id="X0WHZ4"/>
<name>X0WHZ4_9ZZZZ</name>
<dbReference type="InterPro" id="IPR036291">
    <property type="entry name" value="NAD(P)-bd_dom_sf"/>
</dbReference>
<evidence type="ECO:0000313" key="3">
    <source>
        <dbReference type="EMBL" id="GAG30574.1"/>
    </source>
</evidence>
<proteinExistence type="inferred from homology"/>
<evidence type="ECO:0000259" key="2">
    <source>
        <dbReference type="Pfam" id="PF01370"/>
    </source>
</evidence>
<dbReference type="Pfam" id="PF01370">
    <property type="entry name" value="Epimerase"/>
    <property type="match status" value="1"/>
</dbReference>
<dbReference type="SUPFAM" id="SSF51735">
    <property type="entry name" value="NAD(P)-binding Rossmann-fold domains"/>
    <property type="match status" value="1"/>
</dbReference>
<sequence>IIFEKLNLTDSDSVSAFINAVRPNIWINHAGYAENYGSFDYDLKKGMNINVYPLYTIYPALKQNGCEGIIITGTNAEYSDSDVANKETDSCFPTMPYGLSKLMVTLAAKQLSDYYGLTTRVARVYLPFGPLDSPKKLLPYLISQIKKNQRVELSPCLQKRDFIYVEDLVKTYGTMINDFSRNSVFDIFNLCSGKAARLKDLLLMIIRILDANPELLRFGARKIRPGEPDVSYGSIQKAIDILDWKPSS</sequence>
<evidence type="ECO:0000256" key="1">
    <source>
        <dbReference type="ARBA" id="ARBA00007637"/>
    </source>
</evidence>
<feature type="non-terminal residue" evidence="3">
    <location>
        <position position="248"/>
    </location>
</feature>
<feature type="non-terminal residue" evidence="3">
    <location>
        <position position="1"/>
    </location>
</feature>
<gene>
    <name evidence="3" type="ORF">S01H1_68232</name>
</gene>
<reference evidence="3" key="1">
    <citation type="journal article" date="2014" name="Front. Microbiol.">
        <title>High frequency of phylogenetically diverse reductive dehalogenase-homologous genes in deep subseafloor sedimentary metagenomes.</title>
        <authorList>
            <person name="Kawai M."/>
            <person name="Futagami T."/>
            <person name="Toyoda A."/>
            <person name="Takaki Y."/>
            <person name="Nishi S."/>
            <person name="Hori S."/>
            <person name="Arai W."/>
            <person name="Tsubouchi T."/>
            <person name="Morono Y."/>
            <person name="Uchiyama I."/>
            <person name="Ito T."/>
            <person name="Fujiyama A."/>
            <person name="Inagaki F."/>
            <person name="Takami H."/>
        </authorList>
    </citation>
    <scope>NUCLEOTIDE SEQUENCE</scope>
    <source>
        <strain evidence="3">Expedition CK06-06</strain>
    </source>
</reference>
<protein>
    <recommendedName>
        <fullName evidence="2">NAD-dependent epimerase/dehydratase domain-containing protein</fullName>
    </recommendedName>
</protein>
<accession>X0WHZ4</accession>
<dbReference type="PANTHER" id="PTHR43000">
    <property type="entry name" value="DTDP-D-GLUCOSE 4,6-DEHYDRATASE-RELATED"/>
    <property type="match status" value="1"/>
</dbReference>
<organism evidence="3">
    <name type="scientific">marine sediment metagenome</name>
    <dbReference type="NCBI Taxonomy" id="412755"/>
    <lineage>
        <taxon>unclassified sequences</taxon>
        <taxon>metagenomes</taxon>
        <taxon>ecological metagenomes</taxon>
    </lineage>
</organism>
<dbReference type="Gene3D" id="3.40.50.720">
    <property type="entry name" value="NAD(P)-binding Rossmann-like Domain"/>
    <property type="match status" value="1"/>
</dbReference>
<comment type="caution">
    <text evidence="3">The sequence shown here is derived from an EMBL/GenBank/DDBJ whole genome shotgun (WGS) entry which is preliminary data.</text>
</comment>
<dbReference type="EMBL" id="BARS01045243">
    <property type="protein sequence ID" value="GAG30574.1"/>
    <property type="molecule type" value="Genomic_DNA"/>
</dbReference>